<feature type="signal peptide" evidence="1">
    <location>
        <begin position="1"/>
        <end position="18"/>
    </location>
</feature>
<name>A0A1Y2D470_9FUNG</name>
<sequence length="258" mass="29885">MLFFSAIIAIILVENVLGAKNCGQYIDLDNTTTEAYLCIEEDNCNVVYICKKCEETFFHDKLYDCSNRNEHTNMNFVPNNRDSPDDCNIKGYVNIKSDQCYFTSDRSGDASYNQRIEFNRVRYYDRVIYQDPKSKTNVEMALTDYMEDQSYLKKCCPHVFDEAGALVQDNYNLGTGKWKLVEEFLNHEIPILVLGECSDNGTIFYRDGNFIKSPIYTDKCVGLVDTHTLGLTKCNEFDTSQIFYFNLWIDEPLEPIDN</sequence>
<gene>
    <name evidence="2" type="ORF">LY90DRAFT_507941</name>
</gene>
<evidence type="ECO:0000313" key="3">
    <source>
        <dbReference type="Proteomes" id="UP000193920"/>
    </source>
</evidence>
<proteinExistence type="predicted"/>
<dbReference type="AlphaFoldDB" id="A0A1Y2D470"/>
<dbReference type="OrthoDB" id="2177539at2759"/>
<reference evidence="2 3" key="1">
    <citation type="submission" date="2016-08" db="EMBL/GenBank/DDBJ databases">
        <title>A Parts List for Fungal Cellulosomes Revealed by Comparative Genomics.</title>
        <authorList>
            <consortium name="DOE Joint Genome Institute"/>
            <person name="Haitjema C.H."/>
            <person name="Gilmore S.P."/>
            <person name="Henske J.K."/>
            <person name="Solomon K.V."/>
            <person name="De Groot R."/>
            <person name="Kuo A."/>
            <person name="Mondo S.J."/>
            <person name="Salamov A.A."/>
            <person name="Labutti K."/>
            <person name="Zhao Z."/>
            <person name="Chiniquy J."/>
            <person name="Barry K."/>
            <person name="Brewer H.M."/>
            <person name="Purvine S.O."/>
            <person name="Wright A.T."/>
            <person name="Boxma B."/>
            <person name="Van Alen T."/>
            <person name="Hackstein J.H."/>
            <person name="Baker S.E."/>
            <person name="Grigoriev I.V."/>
            <person name="O'Malley M.A."/>
        </authorList>
    </citation>
    <scope>NUCLEOTIDE SEQUENCE [LARGE SCALE GENOMIC DNA]</scope>
    <source>
        <strain evidence="2 3">G1</strain>
    </source>
</reference>
<feature type="chain" id="PRO_5012282360" description="C2H2-type domain-containing protein" evidence="1">
    <location>
        <begin position="19"/>
        <end position="258"/>
    </location>
</feature>
<protein>
    <recommendedName>
        <fullName evidence="4">C2H2-type domain-containing protein</fullName>
    </recommendedName>
</protein>
<organism evidence="2 3">
    <name type="scientific">Neocallimastix californiae</name>
    <dbReference type="NCBI Taxonomy" id="1754190"/>
    <lineage>
        <taxon>Eukaryota</taxon>
        <taxon>Fungi</taxon>
        <taxon>Fungi incertae sedis</taxon>
        <taxon>Chytridiomycota</taxon>
        <taxon>Chytridiomycota incertae sedis</taxon>
        <taxon>Neocallimastigomycetes</taxon>
        <taxon>Neocallimastigales</taxon>
        <taxon>Neocallimastigaceae</taxon>
        <taxon>Neocallimastix</taxon>
    </lineage>
</organism>
<accession>A0A1Y2D470</accession>
<comment type="caution">
    <text evidence="2">The sequence shown here is derived from an EMBL/GenBank/DDBJ whole genome shotgun (WGS) entry which is preliminary data.</text>
</comment>
<evidence type="ECO:0000313" key="2">
    <source>
        <dbReference type="EMBL" id="ORY54062.1"/>
    </source>
</evidence>
<dbReference type="EMBL" id="MCOG01000089">
    <property type="protein sequence ID" value="ORY54062.1"/>
    <property type="molecule type" value="Genomic_DNA"/>
</dbReference>
<keyword evidence="1" id="KW-0732">Signal</keyword>
<evidence type="ECO:0008006" key="4">
    <source>
        <dbReference type="Google" id="ProtNLM"/>
    </source>
</evidence>
<keyword evidence="3" id="KW-1185">Reference proteome</keyword>
<evidence type="ECO:0000256" key="1">
    <source>
        <dbReference type="SAM" id="SignalP"/>
    </source>
</evidence>
<dbReference type="Proteomes" id="UP000193920">
    <property type="component" value="Unassembled WGS sequence"/>
</dbReference>